<proteinExistence type="predicted"/>
<sequence>MRIVGGVHKGRAIAPPKGSGTRPTADRAREAIFNVIAHGLGLPAPIQEAAVVDVFAGTGALGLEALSRGARFATFIEHDRQAARIIAGNVATLGETARSLTLSMDARRIFAPPRKAAAPCAIAFLDPPYGANLAPLAVQKLQTHGWLAPGALCVVEVAAQEEFPPPQGFTLLKDKTWGAARVLFLQWNGR</sequence>
<keyword evidence="5" id="KW-1185">Reference proteome</keyword>
<evidence type="ECO:0000313" key="4">
    <source>
        <dbReference type="EMBL" id="TCS60625.1"/>
    </source>
</evidence>
<dbReference type="Pfam" id="PF03602">
    <property type="entry name" value="Cons_hypoth95"/>
    <property type="match status" value="1"/>
</dbReference>
<dbReference type="InterPro" id="IPR004398">
    <property type="entry name" value="RNA_MeTrfase_RsmD"/>
</dbReference>
<keyword evidence="2 4" id="KW-0808">Transferase</keyword>
<keyword evidence="1 4" id="KW-0489">Methyltransferase</keyword>
<accession>A0A4R3J5M2</accession>
<evidence type="ECO:0000256" key="1">
    <source>
        <dbReference type="ARBA" id="ARBA00022603"/>
    </source>
</evidence>
<dbReference type="EMBL" id="SLZW01000010">
    <property type="protein sequence ID" value="TCS60625.1"/>
    <property type="molecule type" value="Genomic_DNA"/>
</dbReference>
<dbReference type="OrthoDB" id="9803017at2"/>
<organism evidence="4 5">
    <name type="scientific">Varunaivibrio sulfuroxidans</name>
    <dbReference type="NCBI Taxonomy" id="1773489"/>
    <lineage>
        <taxon>Bacteria</taxon>
        <taxon>Pseudomonadati</taxon>
        <taxon>Pseudomonadota</taxon>
        <taxon>Alphaproteobacteria</taxon>
        <taxon>Rhodospirillales</taxon>
        <taxon>Magnetovibrionaceae</taxon>
        <taxon>Varunaivibrio</taxon>
    </lineage>
</organism>
<dbReference type="SUPFAM" id="SSF53335">
    <property type="entry name" value="S-adenosyl-L-methionine-dependent methyltransferases"/>
    <property type="match status" value="1"/>
</dbReference>
<dbReference type="Gene3D" id="3.40.50.150">
    <property type="entry name" value="Vaccinia Virus protein VP39"/>
    <property type="match status" value="1"/>
</dbReference>
<dbReference type="Proteomes" id="UP000295304">
    <property type="component" value="Unassembled WGS sequence"/>
</dbReference>
<dbReference type="NCBIfam" id="TIGR00095">
    <property type="entry name" value="16S rRNA (guanine(966)-N(2))-methyltransferase RsmD"/>
    <property type="match status" value="1"/>
</dbReference>
<dbReference type="PANTHER" id="PTHR43542:SF1">
    <property type="entry name" value="METHYLTRANSFERASE"/>
    <property type="match status" value="1"/>
</dbReference>
<comment type="caution">
    <text evidence="4">The sequence shown here is derived from an EMBL/GenBank/DDBJ whole genome shotgun (WGS) entry which is preliminary data.</text>
</comment>
<dbReference type="GO" id="GO:0031167">
    <property type="term" value="P:rRNA methylation"/>
    <property type="evidence" value="ECO:0007669"/>
    <property type="project" value="InterPro"/>
</dbReference>
<feature type="region of interest" description="Disordered" evidence="3">
    <location>
        <begin position="1"/>
        <end position="24"/>
    </location>
</feature>
<reference evidence="4 5" key="1">
    <citation type="submission" date="2019-03" db="EMBL/GenBank/DDBJ databases">
        <title>Genomic Encyclopedia of Type Strains, Phase IV (KMG-IV): sequencing the most valuable type-strain genomes for metagenomic binning, comparative biology and taxonomic classification.</title>
        <authorList>
            <person name="Goeker M."/>
        </authorList>
    </citation>
    <scope>NUCLEOTIDE SEQUENCE [LARGE SCALE GENOMIC DNA]</scope>
    <source>
        <strain evidence="4 5">DSM 101688</strain>
    </source>
</reference>
<dbReference type="RefSeq" id="WP_132939932.1">
    <property type="nucleotide sequence ID" value="NZ_CP119676.1"/>
</dbReference>
<protein>
    <submittedName>
        <fullName evidence="4">16S rRNA (Guanine966-N2)-methyltransferase</fullName>
    </submittedName>
</protein>
<evidence type="ECO:0000313" key="5">
    <source>
        <dbReference type="Proteomes" id="UP000295304"/>
    </source>
</evidence>
<name>A0A4R3J5M2_9PROT</name>
<evidence type="ECO:0000256" key="3">
    <source>
        <dbReference type="SAM" id="MobiDB-lite"/>
    </source>
</evidence>
<gene>
    <name evidence="4" type="ORF">EDD55_110100</name>
</gene>
<dbReference type="PIRSF" id="PIRSF004553">
    <property type="entry name" value="CHP00095"/>
    <property type="match status" value="1"/>
</dbReference>
<evidence type="ECO:0000256" key="2">
    <source>
        <dbReference type="ARBA" id="ARBA00022679"/>
    </source>
</evidence>
<dbReference type="AlphaFoldDB" id="A0A4R3J5M2"/>
<dbReference type="GO" id="GO:0008168">
    <property type="term" value="F:methyltransferase activity"/>
    <property type="evidence" value="ECO:0007669"/>
    <property type="project" value="UniProtKB-KW"/>
</dbReference>
<dbReference type="InterPro" id="IPR029063">
    <property type="entry name" value="SAM-dependent_MTases_sf"/>
</dbReference>
<dbReference type="PANTHER" id="PTHR43542">
    <property type="entry name" value="METHYLTRANSFERASE"/>
    <property type="match status" value="1"/>
</dbReference>